<name>A0A075R853_BRELA</name>
<accession>A0A075R853</accession>
<dbReference type="EMBL" id="CP007806">
    <property type="protein sequence ID" value="AIG28034.1"/>
    <property type="molecule type" value="Genomic_DNA"/>
</dbReference>
<organism evidence="2 3">
    <name type="scientific">Brevibacillus laterosporus LMG 15441</name>
    <dbReference type="NCBI Taxonomy" id="1042163"/>
    <lineage>
        <taxon>Bacteria</taxon>
        <taxon>Bacillati</taxon>
        <taxon>Bacillota</taxon>
        <taxon>Bacilli</taxon>
        <taxon>Bacillales</taxon>
        <taxon>Paenibacillaceae</taxon>
        <taxon>Brevibacillus</taxon>
    </lineage>
</organism>
<evidence type="ECO:0000256" key="1">
    <source>
        <dbReference type="SAM" id="SignalP"/>
    </source>
</evidence>
<evidence type="ECO:0000313" key="3">
    <source>
        <dbReference type="Proteomes" id="UP000005850"/>
    </source>
</evidence>
<reference evidence="2 3" key="1">
    <citation type="journal article" date="2011" name="J. Bacteriol.">
        <title>Genome sequence of Brevibacillus laterosporus LMG 15441, a pathogen of invertebrates.</title>
        <authorList>
            <person name="Djukic M."/>
            <person name="Poehlein A."/>
            <person name="Thurmer A."/>
            <person name="Daniel R."/>
        </authorList>
    </citation>
    <scope>NUCLEOTIDE SEQUENCE [LARGE SCALE GENOMIC DNA]</scope>
    <source>
        <strain evidence="2 3">LMG 15441</strain>
    </source>
</reference>
<dbReference type="eggNOG" id="COG2120">
    <property type="taxonomic scope" value="Bacteria"/>
</dbReference>
<protein>
    <submittedName>
        <fullName evidence="2">GlcNAc-PI de-N-acetylase</fullName>
    </submittedName>
</protein>
<gene>
    <name evidence="2" type="ORF">BRLA_c037320</name>
</gene>
<keyword evidence="3" id="KW-1185">Reference proteome</keyword>
<dbReference type="AlphaFoldDB" id="A0A075R853"/>
<dbReference type="RefSeq" id="WP_003336421.1">
    <property type="nucleotide sequence ID" value="NZ_CP007806.1"/>
</dbReference>
<proteinExistence type="predicted"/>
<dbReference type="KEGG" id="blr:BRLA_c037320"/>
<dbReference type="HOGENOM" id="CLU_873262_0_0_9"/>
<feature type="signal peptide" evidence="1">
    <location>
        <begin position="1"/>
        <end position="31"/>
    </location>
</feature>
<dbReference type="InterPro" id="IPR024078">
    <property type="entry name" value="LmbE-like_dom_sf"/>
</dbReference>
<feature type="chain" id="PRO_5038544013" evidence="1">
    <location>
        <begin position="32"/>
        <end position="303"/>
    </location>
</feature>
<dbReference type="STRING" id="1042163.BRLA_c037320"/>
<dbReference type="Proteomes" id="UP000005850">
    <property type="component" value="Chromosome"/>
</dbReference>
<keyword evidence="1" id="KW-0732">Signal</keyword>
<dbReference type="Gene3D" id="3.40.50.10320">
    <property type="entry name" value="LmbE-like"/>
    <property type="match status" value="1"/>
</dbReference>
<evidence type="ECO:0000313" key="2">
    <source>
        <dbReference type="EMBL" id="AIG28034.1"/>
    </source>
</evidence>
<sequence>MRNSKRFVKSKLVLKVFFLFALICTVLPHQASFAASDYKSISFYLQAHPDDWQLFRGDYAYNDLHASQTKVVFIYTTAGDAGSVKGWWEARERGAVASIRKALKPTPLTIDIAQFNDHPIVRYTSGNSVSYFLRVPDGMDGSGSKEYNNESLSKLRDSNKSITAVDKSTTYTSWSDFTSTLKEIMDYETNAVGAKHPWVNVADNDSKYNPGDHMDHKATSDAISTFAKGNYNRVLYVTYDVKNKKANIGGAALTNKKNLFYAYANEVYSQTVANGDPVDQQLFEDEWYWWGNKSYSRNIKYDQ</sequence>